<gene>
    <name evidence="1" type="ORF">Vau01_125660</name>
</gene>
<evidence type="ECO:0000313" key="2">
    <source>
        <dbReference type="Proteomes" id="UP000612585"/>
    </source>
</evidence>
<dbReference type="AlphaFoldDB" id="A0A8J4E7F5"/>
<dbReference type="RefSeq" id="WP_204015238.1">
    <property type="nucleotide sequence ID" value="NZ_BOPG01000157.1"/>
</dbReference>
<organism evidence="1 2">
    <name type="scientific">Virgisporangium aurantiacum</name>
    <dbReference type="NCBI Taxonomy" id="175570"/>
    <lineage>
        <taxon>Bacteria</taxon>
        <taxon>Bacillati</taxon>
        <taxon>Actinomycetota</taxon>
        <taxon>Actinomycetes</taxon>
        <taxon>Micromonosporales</taxon>
        <taxon>Micromonosporaceae</taxon>
        <taxon>Virgisporangium</taxon>
    </lineage>
</organism>
<dbReference type="Proteomes" id="UP000612585">
    <property type="component" value="Unassembled WGS sequence"/>
</dbReference>
<sequence length="179" mass="19330">MQETVLIALTTGVLTGVTALAASWLTSRGNVQAAQAQAEITAINHRQDRTRELRRAAYADFLAYANELHYLAHTVVGHAIAGDQAAVASIRAKRIEIFREFARRKSIVHLEGPTSLEGATLRVDHAFTRLADELTRALDEGPLDGIKDAIRPAARDVTDAAAHFLREARTALETPGVGG</sequence>
<protein>
    <submittedName>
        <fullName evidence="1">Uncharacterized protein</fullName>
    </submittedName>
</protein>
<dbReference type="EMBL" id="BOPG01000157">
    <property type="protein sequence ID" value="GIJ65050.1"/>
    <property type="molecule type" value="Genomic_DNA"/>
</dbReference>
<proteinExistence type="predicted"/>
<reference evidence="1" key="1">
    <citation type="submission" date="2021-01" db="EMBL/GenBank/DDBJ databases">
        <title>Whole genome shotgun sequence of Virgisporangium aurantiacum NBRC 16421.</title>
        <authorList>
            <person name="Komaki H."/>
            <person name="Tamura T."/>
        </authorList>
    </citation>
    <scope>NUCLEOTIDE SEQUENCE</scope>
    <source>
        <strain evidence="1">NBRC 16421</strain>
    </source>
</reference>
<keyword evidence="2" id="KW-1185">Reference proteome</keyword>
<accession>A0A8J4E7F5</accession>
<comment type="caution">
    <text evidence="1">The sequence shown here is derived from an EMBL/GenBank/DDBJ whole genome shotgun (WGS) entry which is preliminary data.</text>
</comment>
<evidence type="ECO:0000313" key="1">
    <source>
        <dbReference type="EMBL" id="GIJ65050.1"/>
    </source>
</evidence>
<name>A0A8J4E7F5_9ACTN</name>